<gene>
    <name evidence="3" type="ORF">C7M84_024226</name>
</gene>
<accession>A0A3R7PDC6</accession>
<evidence type="ECO:0000313" key="4">
    <source>
        <dbReference type="Proteomes" id="UP000283509"/>
    </source>
</evidence>
<evidence type="ECO:0000313" key="3">
    <source>
        <dbReference type="EMBL" id="ROT82611.1"/>
    </source>
</evidence>
<feature type="domain" description="Chitin-binding type-4" evidence="2">
    <location>
        <begin position="18"/>
        <end position="203"/>
    </location>
</feature>
<evidence type="ECO:0000256" key="1">
    <source>
        <dbReference type="SAM" id="SignalP"/>
    </source>
</evidence>
<feature type="chain" id="PRO_5018725173" description="Chitin-binding type-4 domain-containing protein" evidence="1">
    <location>
        <begin position="18"/>
        <end position="286"/>
    </location>
</feature>
<feature type="signal peptide" evidence="1">
    <location>
        <begin position="1"/>
        <end position="17"/>
    </location>
</feature>
<dbReference type="Pfam" id="PF03067">
    <property type="entry name" value="LPMO_10"/>
    <property type="match status" value="1"/>
</dbReference>
<keyword evidence="1" id="KW-0732">Signal</keyword>
<comment type="caution">
    <text evidence="3">The sequence shown here is derived from an EMBL/GenBank/DDBJ whole genome shotgun (WGS) entry which is preliminary data.</text>
</comment>
<dbReference type="OrthoDB" id="64893at2759"/>
<sequence>MVEKLIMLLMVVGGTWAHGRLMEPPSRASAWRLGFETPIDYNDNEGFCGGFSHQYYVNDGKCGICGDAWELSPRPHEVGGKYATGTIVRQYQEGEVIEVTADITSNHRGHFEVRICPTPDPEATQNCLDLHQLELADGSGFKFNISTDVGLHTMHVKLPTGLTCAHCVLQWRYVTGNNWGFCDDGTGMLGCGPQEEFRACADVAVSSASARTSRSSFRGSRPTPSEDLALERRIHPKFRLLPGGSSASGIECHGVGEWEGVPGVAVWCAKNCLGTDYCPPAQCRCQ</sequence>
<dbReference type="Proteomes" id="UP000283509">
    <property type="component" value="Unassembled WGS sequence"/>
</dbReference>
<reference evidence="3 4" key="2">
    <citation type="submission" date="2019-01" db="EMBL/GenBank/DDBJ databases">
        <title>The decoding of complex shrimp genome reveals the adaptation for benthos swimmer, frequently molting mechanism and breeding impact on genome.</title>
        <authorList>
            <person name="Sun Y."/>
            <person name="Gao Y."/>
            <person name="Yu Y."/>
        </authorList>
    </citation>
    <scope>NUCLEOTIDE SEQUENCE [LARGE SCALE GENOMIC DNA]</scope>
    <source>
        <tissue evidence="3">Muscle</tissue>
    </source>
</reference>
<keyword evidence="4" id="KW-1185">Reference proteome</keyword>
<protein>
    <recommendedName>
        <fullName evidence="2">Chitin-binding type-4 domain-containing protein</fullName>
    </recommendedName>
</protein>
<dbReference type="InterPro" id="IPR004302">
    <property type="entry name" value="Cellulose/chitin-bd_N"/>
</dbReference>
<proteinExistence type="predicted"/>
<name>A0A3R7PDC6_PENVA</name>
<organism evidence="3 4">
    <name type="scientific">Penaeus vannamei</name>
    <name type="common">Whiteleg shrimp</name>
    <name type="synonym">Litopenaeus vannamei</name>
    <dbReference type="NCBI Taxonomy" id="6689"/>
    <lineage>
        <taxon>Eukaryota</taxon>
        <taxon>Metazoa</taxon>
        <taxon>Ecdysozoa</taxon>
        <taxon>Arthropoda</taxon>
        <taxon>Crustacea</taxon>
        <taxon>Multicrustacea</taxon>
        <taxon>Malacostraca</taxon>
        <taxon>Eumalacostraca</taxon>
        <taxon>Eucarida</taxon>
        <taxon>Decapoda</taxon>
        <taxon>Dendrobranchiata</taxon>
        <taxon>Penaeoidea</taxon>
        <taxon>Penaeidae</taxon>
        <taxon>Penaeus</taxon>
    </lineage>
</organism>
<dbReference type="STRING" id="6689.A0A3R7PDC6"/>
<reference evidence="3 4" key="1">
    <citation type="submission" date="2018-04" db="EMBL/GenBank/DDBJ databases">
        <authorList>
            <person name="Zhang X."/>
            <person name="Yuan J."/>
            <person name="Li F."/>
            <person name="Xiang J."/>
        </authorList>
    </citation>
    <scope>NUCLEOTIDE SEQUENCE [LARGE SCALE GENOMIC DNA]</scope>
    <source>
        <tissue evidence="3">Muscle</tissue>
    </source>
</reference>
<dbReference type="EMBL" id="QCYY01000797">
    <property type="protein sequence ID" value="ROT82611.1"/>
    <property type="molecule type" value="Genomic_DNA"/>
</dbReference>
<dbReference type="PANTHER" id="PTHR21113:SF4">
    <property type="entry name" value="CHITIN-BINDING TYPE-4 DOMAIN-CONTAINING PROTEIN"/>
    <property type="match status" value="1"/>
</dbReference>
<dbReference type="PANTHER" id="PTHR21113">
    <property type="entry name" value="AGAP001705-PA"/>
    <property type="match status" value="1"/>
</dbReference>
<dbReference type="AlphaFoldDB" id="A0A3R7PDC6"/>
<evidence type="ECO:0000259" key="2">
    <source>
        <dbReference type="Pfam" id="PF03067"/>
    </source>
</evidence>